<evidence type="ECO:0000259" key="4">
    <source>
        <dbReference type="Pfam" id="PF16697"/>
    </source>
</evidence>
<evidence type="ECO:0000313" key="5">
    <source>
        <dbReference type="EMBL" id="TWT18158.1"/>
    </source>
</evidence>
<name>A0A5C5TXQ2_9GAMM</name>
<reference evidence="5 6" key="1">
    <citation type="journal article" date="2008" name="Int. J. Syst. Evol. Microbiol.">
        <title>Luteimonas marina sp. nov., isolated from seawater.</title>
        <authorList>
            <person name="Baik K.S."/>
            <person name="Park S.C."/>
            <person name="Kim M.S."/>
            <person name="Kim E.M."/>
            <person name="Park C."/>
            <person name="Chun J."/>
            <person name="Seong C.N."/>
        </authorList>
    </citation>
    <scope>NUCLEOTIDE SEQUENCE [LARGE SCALE GENOMIC DNA]</scope>
    <source>
        <strain evidence="5 6">FR1330</strain>
    </source>
</reference>
<dbReference type="Pfam" id="PF16697">
    <property type="entry name" value="Yop-YscD_cpl"/>
    <property type="match status" value="1"/>
</dbReference>
<feature type="transmembrane region" description="Helical" evidence="2">
    <location>
        <begin position="141"/>
        <end position="162"/>
    </location>
</feature>
<dbReference type="InterPro" id="IPR008984">
    <property type="entry name" value="SMAD_FHA_dom_sf"/>
</dbReference>
<dbReference type="AlphaFoldDB" id="A0A5C5TXQ2"/>
<dbReference type="RefSeq" id="WP_146388898.1">
    <property type="nucleotide sequence ID" value="NZ_VOHK01000007.1"/>
</dbReference>
<evidence type="ECO:0000256" key="2">
    <source>
        <dbReference type="SAM" id="Phobius"/>
    </source>
</evidence>
<evidence type="ECO:0000259" key="3">
    <source>
        <dbReference type="Pfam" id="PF16693"/>
    </source>
</evidence>
<dbReference type="Gene3D" id="2.60.200.20">
    <property type="match status" value="1"/>
</dbReference>
<keyword evidence="2" id="KW-0812">Transmembrane</keyword>
<feature type="domain" description="YscD cytoplasmic" evidence="4">
    <location>
        <begin position="20"/>
        <end position="77"/>
    </location>
</feature>
<protein>
    <submittedName>
        <fullName evidence="5">Uncharacterized protein</fullName>
    </submittedName>
</protein>
<organism evidence="5 6">
    <name type="scientific">Luteimonas marina</name>
    <dbReference type="NCBI Taxonomy" id="488485"/>
    <lineage>
        <taxon>Bacteria</taxon>
        <taxon>Pseudomonadati</taxon>
        <taxon>Pseudomonadota</taxon>
        <taxon>Gammaproteobacteria</taxon>
        <taxon>Lysobacterales</taxon>
        <taxon>Lysobacteraceae</taxon>
        <taxon>Luteimonas</taxon>
    </lineage>
</organism>
<sequence>MSSSPEPDKHPPDADAAVLRIVAGLHAGASRPLSRREMVLIGSGDDCDVVLADLGVAAHHALLNVVDGRFHLRALDAPVELPGRTLHPGDPVEVAQVQRIGLGHAAIAFGRSDATEWLALAPEPGDDAPPRRPKPAFASRLPLIAGIAVLALAALAIFAAWMPAKPPPVDVEQRLRELAREHRVSDVKITRNVDGHAVLSGTVDNRGVRDKLRAQLEGESLPASVSLRSGEDLAVDVAEVMRTGGFPVQAEYLGSNNVRVSGHFGGDESAVRDFIRSRAMVETGVNMVEPVNLDAAADASADARDAAPAQAHVVSIVRGDSPYVETADGERYHVGDAIPGWGELISIGAYAHVLQPDGALAKLRPSPAPAPPPEDEADAAQAPGNGRAASQRPANVVQKPETAPGVRASAIDADTM</sequence>
<evidence type="ECO:0000313" key="6">
    <source>
        <dbReference type="Proteomes" id="UP000319980"/>
    </source>
</evidence>
<accession>A0A5C5TXQ2</accession>
<feature type="domain" description="YscD-like Bon-like" evidence="3">
    <location>
        <begin position="172"/>
        <end position="228"/>
    </location>
</feature>
<dbReference type="EMBL" id="VOHK01000007">
    <property type="protein sequence ID" value="TWT18158.1"/>
    <property type="molecule type" value="Genomic_DNA"/>
</dbReference>
<dbReference type="SUPFAM" id="SSF49879">
    <property type="entry name" value="SMAD/FHA domain"/>
    <property type="match status" value="1"/>
</dbReference>
<feature type="region of interest" description="Disordered" evidence="1">
    <location>
        <begin position="361"/>
        <end position="416"/>
    </location>
</feature>
<dbReference type="InterPro" id="IPR032030">
    <property type="entry name" value="YscD_cytoplasmic_dom"/>
</dbReference>
<keyword evidence="2" id="KW-1133">Transmembrane helix</keyword>
<evidence type="ECO:0000256" key="1">
    <source>
        <dbReference type="SAM" id="MobiDB-lite"/>
    </source>
</evidence>
<dbReference type="Pfam" id="PF16693">
    <property type="entry name" value="Yop-YscD_ppl_1st"/>
    <property type="match status" value="1"/>
</dbReference>
<gene>
    <name evidence="5" type="ORF">FQY83_15575</name>
</gene>
<dbReference type="CDD" id="cd00060">
    <property type="entry name" value="FHA"/>
    <property type="match status" value="1"/>
</dbReference>
<comment type="caution">
    <text evidence="5">The sequence shown here is derived from an EMBL/GenBank/DDBJ whole genome shotgun (WGS) entry which is preliminary data.</text>
</comment>
<keyword evidence="2" id="KW-0472">Membrane</keyword>
<dbReference type="OrthoDB" id="9806163at2"/>
<proteinExistence type="predicted"/>
<dbReference type="InterPro" id="IPR032034">
    <property type="entry name" value="YscD_ppl_1st"/>
</dbReference>
<keyword evidence="6" id="KW-1185">Reference proteome</keyword>
<dbReference type="Proteomes" id="UP000319980">
    <property type="component" value="Unassembled WGS sequence"/>
</dbReference>